<accession>A0AAX2LFP3</accession>
<dbReference type="InterPro" id="IPR036736">
    <property type="entry name" value="ACP-like_sf"/>
</dbReference>
<dbReference type="Pfam" id="PF00550">
    <property type="entry name" value="PP-binding"/>
    <property type="match status" value="1"/>
</dbReference>
<dbReference type="Proteomes" id="UP000254854">
    <property type="component" value="Unassembled WGS sequence"/>
</dbReference>
<evidence type="ECO:0000259" key="1">
    <source>
        <dbReference type="Pfam" id="PF00550"/>
    </source>
</evidence>
<name>A0AAX2LFP3_STREE</name>
<dbReference type="AlphaFoldDB" id="A0AAX2LFP3"/>
<reference evidence="2 3" key="1">
    <citation type="submission" date="2018-06" db="EMBL/GenBank/DDBJ databases">
        <authorList>
            <consortium name="Pathogen Informatics"/>
            <person name="Doyle S."/>
        </authorList>
    </citation>
    <scope>NUCLEOTIDE SEQUENCE [LARGE SCALE GENOMIC DNA]</scope>
    <source>
        <strain evidence="2 3">NCTC13734</strain>
    </source>
</reference>
<dbReference type="Gene3D" id="1.10.1200.10">
    <property type="entry name" value="ACP-like"/>
    <property type="match status" value="1"/>
</dbReference>
<dbReference type="SUPFAM" id="SSF47336">
    <property type="entry name" value="ACP-like"/>
    <property type="match status" value="1"/>
</dbReference>
<organism evidence="2 3">
    <name type="scientific">Streptococcus pneumoniae</name>
    <dbReference type="NCBI Taxonomy" id="1313"/>
    <lineage>
        <taxon>Bacteria</taxon>
        <taxon>Bacillati</taxon>
        <taxon>Bacillota</taxon>
        <taxon>Bacilli</taxon>
        <taxon>Lactobacillales</taxon>
        <taxon>Streptococcaceae</taxon>
        <taxon>Streptococcus</taxon>
    </lineage>
</organism>
<evidence type="ECO:0000313" key="2">
    <source>
        <dbReference type="EMBL" id="SUN91578.1"/>
    </source>
</evidence>
<dbReference type="RefSeq" id="WP_062624045.1">
    <property type="nucleotide sequence ID" value="NZ_UHFW01000006.1"/>
</dbReference>
<dbReference type="InterPro" id="IPR009081">
    <property type="entry name" value="PP-bd_ACP"/>
</dbReference>
<evidence type="ECO:0000313" key="3">
    <source>
        <dbReference type="Proteomes" id="UP000254854"/>
    </source>
</evidence>
<gene>
    <name evidence="2" type="ORF">NCTC13734_02134</name>
</gene>
<proteinExistence type="predicted"/>
<feature type="domain" description="Carrier" evidence="1">
    <location>
        <begin position="13"/>
        <end position="57"/>
    </location>
</feature>
<sequence>MKKYNNTEKLNIIRECLKKVSPNKQIDEISVETSITNDLGLDSIEIMDLLLKIREKLVSEDENIIKKNIDIEKLLVFLFADTDDIYMKSIFDFIDEFENLL</sequence>
<comment type="caution">
    <text evidence="2">The sequence shown here is derived from an EMBL/GenBank/DDBJ whole genome shotgun (WGS) entry which is preliminary data.</text>
</comment>
<dbReference type="EMBL" id="UHFW01000006">
    <property type="protein sequence ID" value="SUN91578.1"/>
    <property type="molecule type" value="Genomic_DNA"/>
</dbReference>
<protein>
    <submittedName>
        <fullName evidence="2">Phosphopantetheine attachment site</fullName>
    </submittedName>
</protein>